<dbReference type="EMBL" id="JANAVB010042020">
    <property type="protein sequence ID" value="KAJ6794847.1"/>
    <property type="molecule type" value="Genomic_DNA"/>
</dbReference>
<reference evidence="2" key="2">
    <citation type="submission" date="2023-04" db="EMBL/GenBank/DDBJ databases">
        <authorList>
            <person name="Bruccoleri R.E."/>
            <person name="Oakeley E.J."/>
            <person name="Faust A.-M."/>
            <person name="Dessus-Babus S."/>
            <person name="Altorfer M."/>
            <person name="Burckhardt D."/>
            <person name="Oertli M."/>
            <person name="Naumann U."/>
            <person name="Petersen F."/>
            <person name="Wong J."/>
        </authorList>
    </citation>
    <scope>NUCLEOTIDE SEQUENCE</scope>
    <source>
        <strain evidence="2">GSM-AAB239-AS_SAM_17_03QT</strain>
        <tissue evidence="2">Leaf</tissue>
    </source>
</reference>
<dbReference type="InterPro" id="IPR001245">
    <property type="entry name" value="Ser-Thr/Tyr_kinase_cat_dom"/>
</dbReference>
<accession>A0AAX6DSP8</accession>
<name>A0AAX6DSP8_IRIPA</name>
<dbReference type="InterPro" id="IPR011009">
    <property type="entry name" value="Kinase-like_dom_sf"/>
</dbReference>
<keyword evidence="2" id="KW-0675">Receptor</keyword>
<dbReference type="AlphaFoldDB" id="A0AAX6DSP8"/>
<comment type="caution">
    <text evidence="2">The sequence shown here is derived from an EMBL/GenBank/DDBJ whole genome shotgun (WGS) entry which is preliminary data.</text>
</comment>
<dbReference type="GO" id="GO:0004672">
    <property type="term" value="F:protein kinase activity"/>
    <property type="evidence" value="ECO:0007669"/>
    <property type="project" value="InterPro"/>
</dbReference>
<proteinExistence type="predicted"/>
<dbReference type="Proteomes" id="UP001140949">
    <property type="component" value="Unassembled WGS sequence"/>
</dbReference>
<dbReference type="SUPFAM" id="SSF56112">
    <property type="entry name" value="Protein kinase-like (PK-like)"/>
    <property type="match status" value="1"/>
</dbReference>
<keyword evidence="2" id="KW-0418">Kinase</keyword>
<protein>
    <submittedName>
        <fullName evidence="2">Inactive receptor kinase</fullName>
    </submittedName>
</protein>
<dbReference type="PANTHER" id="PTHR48007:SF37">
    <property type="entry name" value="LEUCINE-RICH REPEAT PROTEIN KINASE FAMILY PROTEIN"/>
    <property type="match status" value="1"/>
</dbReference>
<dbReference type="Gene3D" id="1.10.510.10">
    <property type="entry name" value="Transferase(Phosphotransferase) domain 1"/>
    <property type="match status" value="1"/>
</dbReference>
<feature type="domain" description="Serine-threonine/tyrosine-protein kinase catalytic" evidence="1">
    <location>
        <begin position="197"/>
        <end position="274"/>
    </location>
</feature>
<keyword evidence="2" id="KW-0808">Transferase</keyword>
<reference evidence="2" key="1">
    <citation type="journal article" date="2023" name="GigaByte">
        <title>Genome assembly of the bearded iris, Iris pallida Lam.</title>
        <authorList>
            <person name="Bruccoleri R.E."/>
            <person name="Oakeley E.J."/>
            <person name="Faust A.M.E."/>
            <person name="Altorfer M."/>
            <person name="Dessus-Babus S."/>
            <person name="Burckhardt D."/>
            <person name="Oertli M."/>
            <person name="Naumann U."/>
            <person name="Petersen F."/>
            <person name="Wong J."/>
        </authorList>
    </citation>
    <scope>NUCLEOTIDE SEQUENCE</scope>
    <source>
        <strain evidence="2">GSM-AAB239-AS_SAM_17_03QT</strain>
    </source>
</reference>
<gene>
    <name evidence="2" type="ORF">M6B38_228065</name>
</gene>
<evidence type="ECO:0000313" key="2">
    <source>
        <dbReference type="EMBL" id="KAJ6794847.1"/>
    </source>
</evidence>
<dbReference type="Pfam" id="PF07714">
    <property type="entry name" value="PK_Tyr_Ser-Thr"/>
    <property type="match status" value="1"/>
</dbReference>
<dbReference type="InterPro" id="IPR046959">
    <property type="entry name" value="PRK1-6/SRF4-like"/>
</dbReference>
<evidence type="ECO:0000313" key="3">
    <source>
        <dbReference type="Proteomes" id="UP001140949"/>
    </source>
</evidence>
<organism evidence="2 3">
    <name type="scientific">Iris pallida</name>
    <name type="common">Sweet iris</name>
    <dbReference type="NCBI Taxonomy" id="29817"/>
    <lineage>
        <taxon>Eukaryota</taxon>
        <taxon>Viridiplantae</taxon>
        <taxon>Streptophyta</taxon>
        <taxon>Embryophyta</taxon>
        <taxon>Tracheophyta</taxon>
        <taxon>Spermatophyta</taxon>
        <taxon>Magnoliopsida</taxon>
        <taxon>Liliopsida</taxon>
        <taxon>Asparagales</taxon>
        <taxon>Iridaceae</taxon>
        <taxon>Iridoideae</taxon>
        <taxon>Irideae</taxon>
        <taxon>Iris</taxon>
    </lineage>
</organism>
<keyword evidence="3" id="KW-1185">Reference proteome</keyword>
<sequence length="295" mass="32302">MGKSGSLVFCAGEARCTRWSISCGRPQKCWGGEAWEHLQGGADNRLIVGVKRVDAARLCRREGGVRAAHGRRRAAAASESGAAAGLLPGQGGEAAGVRLPAEWELVLADTWFKINPSQASSLDFMLEDSGRRGTGPCLHPPSIWPCSWQYKVLQCSPWSGLRSLPHRQLPPGPRRAFRWRRRLRIPGSRDSKIEPATDSRSDVYAFGVLLLELLTGKPPLQHANLIATDLPSWVRSAREDDGPDDERLMMIVGIAAACIRSSPESRPTTWQVLKMIQEVKEADMGEDNDNDSSVS</sequence>
<evidence type="ECO:0000259" key="1">
    <source>
        <dbReference type="Pfam" id="PF07714"/>
    </source>
</evidence>
<dbReference type="PANTHER" id="PTHR48007">
    <property type="entry name" value="LEUCINE-RICH REPEAT RECEPTOR-LIKE PROTEIN KINASE PXC1"/>
    <property type="match status" value="1"/>
</dbReference>